<dbReference type="InterPro" id="IPR006109">
    <property type="entry name" value="G3P_DH_NAD-dep_C"/>
</dbReference>
<feature type="binding site" evidence="8">
    <location>
        <position position="11"/>
    </location>
    <ligand>
        <name>NADPH</name>
        <dbReference type="ChEBI" id="CHEBI:57783"/>
    </ligand>
</feature>
<keyword evidence="6 8" id="KW-0594">Phospholipid biosynthesis</keyword>
<gene>
    <name evidence="8" type="primary">gpsA</name>
    <name evidence="13" type="ORF">ACFQGU_07910</name>
</gene>
<comment type="caution">
    <text evidence="13">The sequence shown here is derived from an EMBL/GenBank/DDBJ whole genome shotgun (WGS) entry which is preliminary data.</text>
</comment>
<dbReference type="NCBIfam" id="NF000940">
    <property type="entry name" value="PRK00094.1-2"/>
    <property type="match status" value="1"/>
</dbReference>
<keyword evidence="8" id="KW-0963">Cytoplasm</keyword>
<comment type="pathway">
    <text evidence="8">Membrane lipid metabolism; glycerophospholipid metabolism.</text>
</comment>
<organism evidence="13 14">
    <name type="scientific">Longivirga aurantiaca</name>
    <dbReference type="NCBI Taxonomy" id="1837743"/>
    <lineage>
        <taxon>Bacteria</taxon>
        <taxon>Bacillati</taxon>
        <taxon>Actinomycetota</taxon>
        <taxon>Actinomycetes</taxon>
        <taxon>Sporichthyales</taxon>
        <taxon>Sporichthyaceae</taxon>
        <taxon>Longivirga</taxon>
    </lineage>
</organism>
<feature type="binding site" evidence="8">
    <location>
        <position position="254"/>
    </location>
    <ligand>
        <name>NADPH</name>
        <dbReference type="ChEBI" id="CHEBI:57783"/>
    </ligand>
</feature>
<reference evidence="14" key="1">
    <citation type="journal article" date="2019" name="Int. J. Syst. Evol. Microbiol.">
        <title>The Global Catalogue of Microorganisms (GCM) 10K type strain sequencing project: providing services to taxonomists for standard genome sequencing and annotation.</title>
        <authorList>
            <consortium name="The Broad Institute Genomics Platform"/>
            <consortium name="The Broad Institute Genome Sequencing Center for Infectious Disease"/>
            <person name="Wu L."/>
            <person name="Ma J."/>
        </authorList>
    </citation>
    <scope>NUCLEOTIDE SEQUENCE [LARGE SCALE GENOMIC DNA]</scope>
    <source>
        <strain evidence="14">CGMCC 4.7317</strain>
    </source>
</reference>
<protein>
    <recommendedName>
        <fullName evidence="8">Glycerol-3-phosphate dehydrogenase [NAD(P)+]</fullName>
        <ecNumber evidence="8">1.1.1.94</ecNumber>
    </recommendedName>
    <alternativeName>
        <fullName evidence="8">NAD(P)(+)-dependent glycerol-3-phosphate dehydrogenase</fullName>
    </alternativeName>
    <alternativeName>
        <fullName evidence="8">NAD(P)H-dependent dihydroxyacetone-phosphate reductase</fullName>
    </alternativeName>
</protein>
<feature type="domain" description="Glycerol-3-phosphate dehydrogenase NAD-dependent C-terminal" evidence="12">
    <location>
        <begin position="179"/>
        <end position="320"/>
    </location>
</feature>
<keyword evidence="2 8" id="KW-0444">Lipid biosynthesis</keyword>
<dbReference type="HAMAP" id="MF_00394">
    <property type="entry name" value="NAD_Glyc3P_dehydrog"/>
    <property type="match status" value="1"/>
</dbReference>
<dbReference type="NCBIfam" id="NF000942">
    <property type="entry name" value="PRK00094.1-4"/>
    <property type="match status" value="1"/>
</dbReference>
<name>A0ABW1SZA8_9ACTN</name>
<evidence type="ECO:0000256" key="7">
    <source>
        <dbReference type="ARBA" id="ARBA00023264"/>
    </source>
</evidence>
<dbReference type="Gene3D" id="3.40.50.720">
    <property type="entry name" value="NAD(P)-binding Rossmann-like Domain"/>
    <property type="match status" value="1"/>
</dbReference>
<evidence type="ECO:0000256" key="1">
    <source>
        <dbReference type="ARBA" id="ARBA00011009"/>
    </source>
</evidence>
<feature type="domain" description="Glycerol-3-phosphate dehydrogenase NAD-dependent N-terminal" evidence="11">
    <location>
        <begin position="3"/>
        <end position="159"/>
    </location>
</feature>
<keyword evidence="7 8" id="KW-1208">Phospholipid metabolism</keyword>
<keyword evidence="8" id="KW-0547">Nucleotide-binding</keyword>
<feature type="binding site" evidence="8">
    <location>
        <position position="280"/>
    </location>
    <ligand>
        <name>NADPH</name>
        <dbReference type="ChEBI" id="CHEBI:57783"/>
    </ligand>
</feature>
<keyword evidence="3 8" id="KW-0560">Oxidoreductase</keyword>
<feature type="binding site" evidence="8">
    <location>
        <position position="105"/>
    </location>
    <ligand>
        <name>NADPH</name>
        <dbReference type="ChEBI" id="CHEBI:57783"/>
    </ligand>
</feature>
<dbReference type="InterPro" id="IPR008927">
    <property type="entry name" value="6-PGluconate_DH-like_C_sf"/>
</dbReference>
<evidence type="ECO:0000256" key="10">
    <source>
        <dbReference type="RuleBase" id="RU000439"/>
    </source>
</evidence>
<evidence type="ECO:0000256" key="4">
    <source>
        <dbReference type="ARBA" id="ARBA00023027"/>
    </source>
</evidence>
<keyword evidence="5 8" id="KW-0443">Lipid metabolism</keyword>
<comment type="function">
    <text evidence="8">Catalyzes the reduction of the glycolytic intermediate dihydroxyacetone phosphate (DHAP) to sn-glycerol 3-phosphate (G3P), the key precursor for phospholipid synthesis.</text>
</comment>
<dbReference type="PRINTS" id="PR00077">
    <property type="entry name" value="GPDHDRGNASE"/>
</dbReference>
<feature type="binding site" evidence="8">
    <location>
        <position position="48"/>
    </location>
    <ligand>
        <name>NADPH</name>
        <dbReference type="ChEBI" id="CHEBI:57783"/>
    </ligand>
</feature>
<feature type="binding site" evidence="8">
    <location>
        <position position="139"/>
    </location>
    <ligand>
        <name>NADPH</name>
        <dbReference type="ChEBI" id="CHEBI:57783"/>
    </ligand>
</feature>
<evidence type="ECO:0000259" key="11">
    <source>
        <dbReference type="Pfam" id="PF01210"/>
    </source>
</evidence>
<feature type="binding site" evidence="8">
    <location>
        <position position="253"/>
    </location>
    <ligand>
        <name>sn-glycerol 3-phosphate</name>
        <dbReference type="ChEBI" id="CHEBI:57597"/>
    </ligand>
</feature>
<comment type="caution">
    <text evidence="8">Lacks conserved residue(s) required for the propagation of feature annotation.</text>
</comment>
<evidence type="ECO:0000256" key="3">
    <source>
        <dbReference type="ARBA" id="ARBA00023002"/>
    </source>
</evidence>
<dbReference type="PIRSF" id="PIRSF000114">
    <property type="entry name" value="Glycerol-3-P_dh"/>
    <property type="match status" value="1"/>
</dbReference>
<feature type="binding site" evidence="8">
    <location>
        <position position="10"/>
    </location>
    <ligand>
        <name>NADPH</name>
        <dbReference type="ChEBI" id="CHEBI:57783"/>
    </ligand>
</feature>
<dbReference type="GO" id="GO:0047952">
    <property type="term" value="F:glycerol-3-phosphate dehydrogenase [NAD(P)+] activity"/>
    <property type="evidence" value="ECO:0007669"/>
    <property type="project" value="UniProtKB-EC"/>
</dbReference>
<dbReference type="InterPro" id="IPR013328">
    <property type="entry name" value="6PGD_dom2"/>
</dbReference>
<dbReference type="Pfam" id="PF07479">
    <property type="entry name" value="NAD_Gly3P_dh_C"/>
    <property type="match status" value="1"/>
</dbReference>
<feature type="binding site" evidence="8">
    <location>
        <position position="243"/>
    </location>
    <ligand>
        <name>sn-glycerol 3-phosphate</name>
        <dbReference type="ChEBI" id="CHEBI:57597"/>
    </ligand>
</feature>
<dbReference type="SUPFAM" id="SSF48179">
    <property type="entry name" value="6-phosphogluconate dehydrogenase C-terminal domain-like"/>
    <property type="match status" value="1"/>
</dbReference>
<dbReference type="EMBL" id="JBHSTI010000008">
    <property type="protein sequence ID" value="MFC6237798.1"/>
    <property type="molecule type" value="Genomic_DNA"/>
</dbReference>
<keyword evidence="8" id="KW-0521">NADP</keyword>
<evidence type="ECO:0000313" key="13">
    <source>
        <dbReference type="EMBL" id="MFC6237798.1"/>
    </source>
</evidence>
<feature type="binding site" evidence="8">
    <location>
        <position position="135"/>
    </location>
    <ligand>
        <name>sn-glycerol 3-phosphate</name>
        <dbReference type="ChEBI" id="CHEBI:57597"/>
    </ligand>
</feature>
<keyword evidence="4 8" id="KW-0520">NAD</keyword>
<comment type="similarity">
    <text evidence="1 8 9">Belongs to the NAD-dependent glycerol-3-phosphate dehydrogenase family.</text>
</comment>
<comment type="catalytic activity">
    <reaction evidence="8">
        <text>sn-glycerol 3-phosphate + NAD(+) = dihydroxyacetone phosphate + NADH + H(+)</text>
        <dbReference type="Rhea" id="RHEA:11092"/>
        <dbReference type="ChEBI" id="CHEBI:15378"/>
        <dbReference type="ChEBI" id="CHEBI:57540"/>
        <dbReference type="ChEBI" id="CHEBI:57597"/>
        <dbReference type="ChEBI" id="CHEBI:57642"/>
        <dbReference type="ChEBI" id="CHEBI:57945"/>
        <dbReference type="EC" id="1.1.1.94"/>
    </reaction>
</comment>
<sequence>MRIAVMGTGSWGTAYAMVLADAGNEVVMWGRDAELCEAITSTHENPRYHPGIALPTSLRATTNPGEALGGVTVAVLAVPAQTLRANLGSWTDVLPRGAVLVSLMKGVEQGTTKRMSEVAAEVAGVDAMQVAVVSGPNLAREIAERQPAATTIACPNPATAELLAEASTTAYFRPYWTTDVVGTEIGGSVKNVVALANGMAVGMGYGENAQSALITRGLAEMTRLGVALGASPLTFLGLAGIGDLVATCQSPLSRNRTFGEHLGRGLTLDQATAEMKQTCEGVKSCRAILELAQRQGVEMPITEQVVEVVHAGLDPREMLQAFMSRSLKAEAEVG</sequence>
<dbReference type="Proteomes" id="UP001596138">
    <property type="component" value="Unassembled WGS sequence"/>
</dbReference>
<dbReference type="InterPro" id="IPR011128">
    <property type="entry name" value="G3P_DH_NAD-dep_N"/>
</dbReference>
<feature type="binding site" evidence="8">
    <location>
        <position position="31"/>
    </location>
    <ligand>
        <name>NADPH</name>
        <dbReference type="ChEBI" id="CHEBI:57783"/>
    </ligand>
</feature>
<comment type="subcellular location">
    <subcellularLocation>
        <location evidence="8">Cytoplasm</location>
    </subcellularLocation>
</comment>
<feature type="binding site" evidence="8">
    <location>
        <position position="105"/>
    </location>
    <ligand>
        <name>sn-glycerol 3-phosphate</name>
        <dbReference type="ChEBI" id="CHEBI:57597"/>
    </ligand>
</feature>
<dbReference type="SUPFAM" id="SSF51735">
    <property type="entry name" value="NAD(P)-binding Rossmann-fold domains"/>
    <property type="match status" value="1"/>
</dbReference>
<dbReference type="Pfam" id="PF01210">
    <property type="entry name" value="NAD_Gly3P_dh_N"/>
    <property type="match status" value="1"/>
</dbReference>
<evidence type="ECO:0000256" key="6">
    <source>
        <dbReference type="ARBA" id="ARBA00023209"/>
    </source>
</evidence>
<dbReference type="PANTHER" id="PTHR11728:SF1">
    <property type="entry name" value="GLYCEROL-3-PHOSPHATE DEHYDROGENASE [NAD(+)] 2, CHLOROPLASTIC"/>
    <property type="match status" value="1"/>
</dbReference>
<evidence type="ECO:0000256" key="8">
    <source>
        <dbReference type="HAMAP-Rule" id="MF_00394"/>
    </source>
</evidence>
<feature type="active site" description="Proton acceptor" evidence="8">
    <location>
        <position position="190"/>
    </location>
</feature>
<feature type="binding site" evidence="8">
    <location>
        <position position="255"/>
    </location>
    <ligand>
        <name>sn-glycerol 3-phosphate</name>
        <dbReference type="ChEBI" id="CHEBI:57597"/>
    </ligand>
</feature>
<evidence type="ECO:0000256" key="2">
    <source>
        <dbReference type="ARBA" id="ARBA00022516"/>
    </source>
</evidence>
<feature type="binding site" evidence="8">
    <location>
        <position position="254"/>
    </location>
    <ligand>
        <name>sn-glycerol 3-phosphate</name>
        <dbReference type="ChEBI" id="CHEBI:57597"/>
    </ligand>
</feature>
<evidence type="ECO:0000256" key="5">
    <source>
        <dbReference type="ARBA" id="ARBA00023098"/>
    </source>
</evidence>
<dbReference type="RefSeq" id="WP_386765428.1">
    <property type="nucleotide sequence ID" value="NZ_JBHSTI010000008.1"/>
</dbReference>
<dbReference type="InterPro" id="IPR006168">
    <property type="entry name" value="G3P_DH_NAD-dep"/>
</dbReference>
<dbReference type="PROSITE" id="PS00957">
    <property type="entry name" value="NAD_G3PDH"/>
    <property type="match status" value="1"/>
</dbReference>
<dbReference type="EC" id="1.1.1.94" evidence="8"/>
<keyword evidence="14" id="KW-1185">Reference proteome</keyword>
<dbReference type="PANTHER" id="PTHR11728">
    <property type="entry name" value="GLYCEROL-3-PHOSPHATE DEHYDROGENASE"/>
    <property type="match status" value="1"/>
</dbReference>
<accession>A0ABW1SZA8</accession>
<evidence type="ECO:0000313" key="14">
    <source>
        <dbReference type="Proteomes" id="UP001596138"/>
    </source>
</evidence>
<evidence type="ECO:0000256" key="9">
    <source>
        <dbReference type="RuleBase" id="RU000437"/>
    </source>
</evidence>
<dbReference type="Gene3D" id="1.10.1040.10">
    <property type="entry name" value="N-(1-d-carboxylethyl)-l-norvaline Dehydrogenase, domain 2"/>
    <property type="match status" value="1"/>
</dbReference>
<dbReference type="InterPro" id="IPR036291">
    <property type="entry name" value="NAD(P)-bd_dom_sf"/>
</dbReference>
<feature type="binding site" evidence="8">
    <location>
        <position position="190"/>
    </location>
    <ligand>
        <name>sn-glycerol 3-phosphate</name>
        <dbReference type="ChEBI" id="CHEBI:57597"/>
    </ligand>
</feature>
<comment type="catalytic activity">
    <reaction evidence="8 10">
        <text>sn-glycerol 3-phosphate + NADP(+) = dihydroxyacetone phosphate + NADPH + H(+)</text>
        <dbReference type="Rhea" id="RHEA:11096"/>
        <dbReference type="ChEBI" id="CHEBI:15378"/>
        <dbReference type="ChEBI" id="CHEBI:57597"/>
        <dbReference type="ChEBI" id="CHEBI:57642"/>
        <dbReference type="ChEBI" id="CHEBI:57783"/>
        <dbReference type="ChEBI" id="CHEBI:58349"/>
        <dbReference type="EC" id="1.1.1.94"/>
    </reaction>
</comment>
<evidence type="ECO:0000259" key="12">
    <source>
        <dbReference type="Pfam" id="PF07479"/>
    </source>
</evidence>
<proteinExistence type="inferred from homology"/>